<evidence type="ECO:0000313" key="2">
    <source>
        <dbReference type="EMBL" id="TNN71208.1"/>
    </source>
</evidence>
<name>A0A4Z2HZV7_9TELE</name>
<feature type="compositionally biased region" description="Basic and acidic residues" evidence="1">
    <location>
        <begin position="27"/>
        <end position="46"/>
    </location>
</feature>
<dbReference type="AlphaFoldDB" id="A0A4Z2HZV7"/>
<organism evidence="2 3">
    <name type="scientific">Liparis tanakae</name>
    <name type="common">Tanaka's snailfish</name>
    <dbReference type="NCBI Taxonomy" id="230148"/>
    <lineage>
        <taxon>Eukaryota</taxon>
        <taxon>Metazoa</taxon>
        <taxon>Chordata</taxon>
        <taxon>Craniata</taxon>
        <taxon>Vertebrata</taxon>
        <taxon>Euteleostomi</taxon>
        <taxon>Actinopterygii</taxon>
        <taxon>Neopterygii</taxon>
        <taxon>Teleostei</taxon>
        <taxon>Neoteleostei</taxon>
        <taxon>Acanthomorphata</taxon>
        <taxon>Eupercaria</taxon>
        <taxon>Perciformes</taxon>
        <taxon>Cottioidei</taxon>
        <taxon>Cottales</taxon>
        <taxon>Liparidae</taxon>
        <taxon>Liparis</taxon>
    </lineage>
</organism>
<dbReference type="Proteomes" id="UP000314294">
    <property type="component" value="Unassembled WGS sequence"/>
</dbReference>
<sequence length="89" mass="9586">MSEPSTELRVDALAVLDLGGLGASTDANERPGRRVQESIRESPLSRDMGVDVHLPRLLHVPRLADPLDEHRRRRVGLLCSPGGDGPGDA</sequence>
<feature type="region of interest" description="Disordered" evidence="1">
    <location>
        <begin position="20"/>
        <end position="46"/>
    </location>
</feature>
<proteinExistence type="predicted"/>
<gene>
    <name evidence="2" type="ORF">EYF80_018556</name>
</gene>
<reference evidence="2 3" key="1">
    <citation type="submission" date="2019-03" db="EMBL/GenBank/DDBJ databases">
        <title>First draft genome of Liparis tanakae, snailfish: a comprehensive survey of snailfish specific genes.</title>
        <authorList>
            <person name="Kim W."/>
            <person name="Song I."/>
            <person name="Jeong J.-H."/>
            <person name="Kim D."/>
            <person name="Kim S."/>
            <person name="Ryu S."/>
            <person name="Song J.Y."/>
            <person name="Lee S.K."/>
        </authorList>
    </citation>
    <scope>NUCLEOTIDE SEQUENCE [LARGE SCALE GENOMIC DNA]</scope>
    <source>
        <tissue evidence="2">Muscle</tissue>
    </source>
</reference>
<evidence type="ECO:0000313" key="3">
    <source>
        <dbReference type="Proteomes" id="UP000314294"/>
    </source>
</evidence>
<dbReference type="EMBL" id="SRLO01000153">
    <property type="protein sequence ID" value="TNN71208.1"/>
    <property type="molecule type" value="Genomic_DNA"/>
</dbReference>
<comment type="caution">
    <text evidence="2">The sequence shown here is derived from an EMBL/GenBank/DDBJ whole genome shotgun (WGS) entry which is preliminary data.</text>
</comment>
<accession>A0A4Z2HZV7</accession>
<keyword evidence="3" id="KW-1185">Reference proteome</keyword>
<evidence type="ECO:0000256" key="1">
    <source>
        <dbReference type="SAM" id="MobiDB-lite"/>
    </source>
</evidence>
<protein>
    <submittedName>
        <fullName evidence="2">Uncharacterized protein</fullName>
    </submittedName>
</protein>